<comment type="caution">
    <text evidence="3">The sequence shown here is derived from an EMBL/GenBank/DDBJ whole genome shotgun (WGS) entry which is preliminary data.</text>
</comment>
<sequence>MTLACFQGAAICAAGALAAALAPPRGGWSAVGCGLGGVALALAAGPLMVESVPASGAAAASLAVLALLAALLGQMRLLAGRAGLLPGGLRGRLAMAAAPAFCAVTLAGLGPQADLARPASGFAVLLLAGLSMVAWRARAAVAGPFDLLQTRLGGVRVALGASVGFALSGVGLLAVLAGGPAGGDAAGLPPLAQVLLAAGASVAIGVAPVHGLARAWLAAAPPWLAGAITAGTVGPAVVLLLDTACAPGPGAVVLLCCGAASVALAGWAALRGGATRRDALWLALSGLIAAGLGAGGPSGLSGAALALMVQILLACLPASLGRGEALAVIAASLAPALLVGAAVPAAALVGVLAGAGGLLFAAFASLPEGAAGRDPQRWCVLILLLGGALALPAPLARLLADIAATGGPS</sequence>
<evidence type="ECO:0000313" key="3">
    <source>
        <dbReference type="EMBL" id="MBB3174306.1"/>
    </source>
</evidence>
<feature type="transmembrane region" description="Helical" evidence="1">
    <location>
        <begin position="247"/>
        <end position="267"/>
    </location>
</feature>
<keyword evidence="1" id="KW-0472">Membrane</keyword>
<keyword evidence="1" id="KW-1133">Transmembrane helix</keyword>
<dbReference type="Proteomes" id="UP000557688">
    <property type="component" value="Unassembled WGS sequence"/>
</dbReference>
<feature type="signal peptide" evidence="2">
    <location>
        <begin position="1"/>
        <end position="18"/>
    </location>
</feature>
<keyword evidence="1" id="KW-0812">Transmembrane</keyword>
<accession>A0A839UWZ5</accession>
<feature type="transmembrane region" description="Helical" evidence="1">
    <location>
        <begin position="119"/>
        <end position="137"/>
    </location>
</feature>
<dbReference type="RefSeq" id="WP_183275210.1">
    <property type="nucleotide sequence ID" value="NZ_JACHXV010000007.1"/>
</dbReference>
<evidence type="ECO:0008006" key="5">
    <source>
        <dbReference type="Google" id="ProtNLM"/>
    </source>
</evidence>
<organism evidence="3 4">
    <name type="scientific">Endobacter medicaginis</name>
    <dbReference type="NCBI Taxonomy" id="1181271"/>
    <lineage>
        <taxon>Bacteria</taxon>
        <taxon>Pseudomonadati</taxon>
        <taxon>Pseudomonadota</taxon>
        <taxon>Alphaproteobacteria</taxon>
        <taxon>Acetobacterales</taxon>
        <taxon>Acetobacteraceae</taxon>
        <taxon>Endobacter</taxon>
    </lineage>
</organism>
<feature type="transmembrane region" description="Helical" evidence="1">
    <location>
        <begin position="93"/>
        <end position="113"/>
    </location>
</feature>
<dbReference type="EMBL" id="JACHXV010000007">
    <property type="protein sequence ID" value="MBB3174306.1"/>
    <property type="molecule type" value="Genomic_DNA"/>
</dbReference>
<feature type="transmembrane region" description="Helical" evidence="1">
    <location>
        <begin position="191"/>
        <end position="211"/>
    </location>
</feature>
<feature type="transmembrane region" description="Helical" evidence="1">
    <location>
        <begin position="53"/>
        <end position="72"/>
    </location>
</feature>
<feature type="chain" id="PRO_5032972536" description="NADH:quinone oxidoreductase/Mrp antiporter membrane subunit domain-containing protein" evidence="2">
    <location>
        <begin position="19"/>
        <end position="409"/>
    </location>
</feature>
<proteinExistence type="predicted"/>
<feature type="transmembrane region" description="Helical" evidence="1">
    <location>
        <begin position="378"/>
        <end position="400"/>
    </location>
</feature>
<feature type="transmembrane region" description="Helical" evidence="1">
    <location>
        <begin position="279"/>
        <end position="296"/>
    </location>
</feature>
<dbReference type="AlphaFoldDB" id="A0A839UWZ5"/>
<name>A0A839UWZ5_9PROT</name>
<feature type="transmembrane region" description="Helical" evidence="1">
    <location>
        <begin position="349"/>
        <end position="366"/>
    </location>
</feature>
<evidence type="ECO:0000256" key="1">
    <source>
        <dbReference type="SAM" id="Phobius"/>
    </source>
</evidence>
<feature type="transmembrane region" description="Helical" evidence="1">
    <location>
        <begin position="223"/>
        <end position="241"/>
    </location>
</feature>
<gene>
    <name evidence="3" type="ORF">FHR90_002147</name>
</gene>
<keyword evidence="4" id="KW-1185">Reference proteome</keyword>
<keyword evidence="2" id="KW-0732">Signal</keyword>
<feature type="transmembrane region" description="Helical" evidence="1">
    <location>
        <begin position="157"/>
        <end position="179"/>
    </location>
</feature>
<evidence type="ECO:0000313" key="4">
    <source>
        <dbReference type="Proteomes" id="UP000557688"/>
    </source>
</evidence>
<reference evidence="3 4" key="1">
    <citation type="submission" date="2020-08" db="EMBL/GenBank/DDBJ databases">
        <title>Genomic Encyclopedia of Type Strains, Phase III (KMG-III): the genomes of soil and plant-associated and newly described type strains.</title>
        <authorList>
            <person name="Whitman W."/>
        </authorList>
    </citation>
    <scope>NUCLEOTIDE SEQUENCE [LARGE SCALE GENOMIC DNA]</scope>
    <source>
        <strain evidence="3 4">CECT 8088</strain>
    </source>
</reference>
<evidence type="ECO:0000256" key="2">
    <source>
        <dbReference type="SAM" id="SignalP"/>
    </source>
</evidence>
<protein>
    <recommendedName>
        <fullName evidence="5">NADH:quinone oxidoreductase/Mrp antiporter membrane subunit domain-containing protein</fullName>
    </recommendedName>
</protein>